<gene>
    <name evidence="2" type="ORF">WKW77_32260</name>
</gene>
<dbReference type="RefSeq" id="WP_340360977.1">
    <property type="nucleotide sequence ID" value="NZ_JBBKZU010000024.1"/>
</dbReference>
<evidence type="ECO:0000313" key="2">
    <source>
        <dbReference type="EMBL" id="MEJ8815776.1"/>
    </source>
</evidence>
<feature type="chain" id="PRO_5045806048" description="Outer membrane protein beta-barrel domain-containing protein" evidence="1">
    <location>
        <begin position="20"/>
        <end position="222"/>
    </location>
</feature>
<evidence type="ECO:0008006" key="4">
    <source>
        <dbReference type="Google" id="ProtNLM"/>
    </source>
</evidence>
<comment type="caution">
    <text evidence="2">The sequence shown here is derived from an EMBL/GenBank/DDBJ whole genome shotgun (WGS) entry which is preliminary data.</text>
</comment>
<protein>
    <recommendedName>
        <fullName evidence="4">Outer membrane protein beta-barrel domain-containing protein</fullName>
    </recommendedName>
</protein>
<keyword evidence="1" id="KW-0732">Signal</keyword>
<feature type="signal peptide" evidence="1">
    <location>
        <begin position="1"/>
        <end position="19"/>
    </location>
</feature>
<dbReference type="EMBL" id="JBBKZU010000024">
    <property type="protein sequence ID" value="MEJ8815776.1"/>
    <property type="molecule type" value="Genomic_DNA"/>
</dbReference>
<evidence type="ECO:0000313" key="3">
    <source>
        <dbReference type="Proteomes" id="UP001365846"/>
    </source>
</evidence>
<keyword evidence="3" id="KW-1185">Reference proteome</keyword>
<reference evidence="2 3" key="1">
    <citation type="submission" date="2024-03" db="EMBL/GenBank/DDBJ databases">
        <title>Novel species of the genus Variovorax.</title>
        <authorList>
            <person name="Liu Q."/>
            <person name="Xin Y.-H."/>
        </authorList>
    </citation>
    <scope>NUCLEOTIDE SEQUENCE [LARGE SCALE GENOMIC DNA]</scope>
    <source>
        <strain evidence="2 3">KACC 18899</strain>
    </source>
</reference>
<dbReference type="Proteomes" id="UP001365846">
    <property type="component" value="Unassembled WGS sequence"/>
</dbReference>
<accession>A0ABU8VR01</accession>
<evidence type="ECO:0000256" key="1">
    <source>
        <dbReference type="SAM" id="SignalP"/>
    </source>
</evidence>
<name>A0ABU8VR01_9BURK</name>
<proteinExistence type="predicted"/>
<organism evidence="2 3">
    <name type="scientific">Variovorax ureilyticus</name>
    <dbReference type="NCBI Taxonomy" id="1836198"/>
    <lineage>
        <taxon>Bacteria</taxon>
        <taxon>Pseudomonadati</taxon>
        <taxon>Pseudomonadota</taxon>
        <taxon>Betaproteobacteria</taxon>
        <taxon>Burkholderiales</taxon>
        <taxon>Comamonadaceae</taxon>
        <taxon>Variovorax</taxon>
    </lineage>
</organism>
<sequence length="222" mass="24164">MSRRVLAAFLCTLASASQAGGHFDVDDAGTLDPGRCQYEIWAGRFGEDKVTDYHFGPACRVGPVELGLSLDRYSVLGEHAYFLGPQAKWTFFGQDPDARLAAAVSASLTFDVTRGGHTGGQFVIPVSWRALDSLWIHANLGADWSTDTGERTGRGGLQAEWAMNDAVSLIFERFRAFGLWTSRGGMRYSITPSISIDLSASRTGTQGVWGYAIGLNHEFRGF</sequence>